<evidence type="ECO:0000256" key="5">
    <source>
        <dbReference type="ARBA" id="ARBA00022723"/>
    </source>
</evidence>
<gene>
    <name evidence="9 11" type="primary">lipA</name>
    <name evidence="11" type="ordered locus">IALB_1648</name>
</gene>
<dbReference type="NCBIfam" id="TIGR00510">
    <property type="entry name" value="lipA"/>
    <property type="match status" value="1"/>
</dbReference>
<evidence type="ECO:0000256" key="9">
    <source>
        <dbReference type="HAMAP-Rule" id="MF_00206"/>
    </source>
</evidence>
<dbReference type="Pfam" id="PF04055">
    <property type="entry name" value="Radical_SAM"/>
    <property type="match status" value="1"/>
</dbReference>
<comment type="subcellular location">
    <subcellularLocation>
        <location evidence="9">Cytoplasm</location>
    </subcellularLocation>
</comment>
<dbReference type="InterPro" id="IPR058240">
    <property type="entry name" value="rSAM_sf"/>
</dbReference>
<dbReference type="UniPathway" id="UPA00538">
    <property type="reaction ID" value="UER00593"/>
</dbReference>
<dbReference type="SFLD" id="SFLDS00029">
    <property type="entry name" value="Radical_SAM"/>
    <property type="match status" value="1"/>
</dbReference>
<evidence type="ECO:0000256" key="3">
    <source>
        <dbReference type="ARBA" id="ARBA00022679"/>
    </source>
</evidence>
<dbReference type="InterPro" id="IPR007197">
    <property type="entry name" value="rSAM"/>
</dbReference>
<dbReference type="InterPro" id="IPR013785">
    <property type="entry name" value="Aldolase_TIM"/>
</dbReference>
<evidence type="ECO:0000256" key="4">
    <source>
        <dbReference type="ARBA" id="ARBA00022691"/>
    </source>
</evidence>
<dbReference type="GO" id="GO:0051539">
    <property type="term" value="F:4 iron, 4 sulfur cluster binding"/>
    <property type="evidence" value="ECO:0007669"/>
    <property type="project" value="UniProtKB-UniRule"/>
</dbReference>
<feature type="binding site" evidence="9">
    <location>
        <position position="304"/>
    </location>
    <ligand>
        <name>[4Fe-4S] cluster</name>
        <dbReference type="ChEBI" id="CHEBI:49883"/>
        <label>1</label>
    </ligand>
</feature>
<evidence type="ECO:0000256" key="7">
    <source>
        <dbReference type="ARBA" id="ARBA00023014"/>
    </source>
</evidence>
<dbReference type="PATRIC" id="fig|945713.3.peg.1649"/>
<dbReference type="PANTHER" id="PTHR10949:SF0">
    <property type="entry name" value="LIPOYL SYNTHASE, MITOCHONDRIAL"/>
    <property type="match status" value="1"/>
</dbReference>
<dbReference type="InterPro" id="IPR006638">
    <property type="entry name" value="Elp3/MiaA/NifB-like_rSAM"/>
</dbReference>
<keyword evidence="5 9" id="KW-0479">Metal-binding</keyword>
<evidence type="ECO:0000256" key="2">
    <source>
        <dbReference type="ARBA" id="ARBA00022490"/>
    </source>
</evidence>
<dbReference type="HAMAP" id="MF_00206">
    <property type="entry name" value="Lipoyl_synth"/>
    <property type="match status" value="1"/>
</dbReference>
<dbReference type="SMART" id="SM00729">
    <property type="entry name" value="Elp3"/>
    <property type="match status" value="1"/>
</dbReference>
<comment type="cofactor">
    <cofactor evidence="9">
        <name>[4Fe-4S] cluster</name>
        <dbReference type="ChEBI" id="CHEBI:49883"/>
    </cofactor>
    <text evidence="9">Binds 2 [4Fe-4S] clusters per subunit. One cluster is coordinated with 3 cysteines and an exchangeable S-adenosyl-L-methionine.</text>
</comment>
<accession>I0AK49</accession>
<sequence length="318" mass="36916">MRLNRLDERSFYMQKINQHQKAFKEQIEKSRQDLGKRPEWLKVKLPTGDNYTDVKNLMRRQKLNTVCEEARCPNIAECWNHRSATFMILGDTCTRSCGFCNVKLGIPNELDLNEPYRVVESVIELDLRHVVITSVNRDELKDGGATIFKECVRLIRERKPDCTVEILIPDFKGDENAFEIIMQSPPDILNHNLETVPRLYHAVRPQAKYERSLNLIRWFKSKGLKTKSGIMVGIGEKPEEVIELMKDLVNHGCDILTIGQYLQPTKQHLPVDRFVTPEEFRMYKEEGLKMGFKIVESAPLVRSSYHADQHARAIFSND</sequence>
<dbReference type="PANTHER" id="PTHR10949">
    <property type="entry name" value="LIPOYL SYNTHASE"/>
    <property type="match status" value="1"/>
</dbReference>
<keyword evidence="12" id="KW-1185">Reference proteome</keyword>
<name>I0AK49_IGNAJ</name>
<dbReference type="GO" id="GO:0005737">
    <property type="term" value="C:cytoplasm"/>
    <property type="evidence" value="ECO:0007669"/>
    <property type="project" value="UniProtKB-SubCell"/>
</dbReference>
<dbReference type="EMBL" id="CP003418">
    <property type="protein sequence ID" value="AFH49356.1"/>
    <property type="molecule type" value="Genomic_DNA"/>
</dbReference>
<dbReference type="Gene3D" id="3.20.20.70">
    <property type="entry name" value="Aldolase class I"/>
    <property type="match status" value="1"/>
</dbReference>
<dbReference type="SFLD" id="SFLDF00271">
    <property type="entry name" value="lipoyl_synthase"/>
    <property type="match status" value="1"/>
</dbReference>
<dbReference type="SFLD" id="SFLDG01058">
    <property type="entry name" value="lipoyl_synthase_like"/>
    <property type="match status" value="1"/>
</dbReference>
<dbReference type="GO" id="GO:0009249">
    <property type="term" value="P:protein lipoylation"/>
    <property type="evidence" value="ECO:0007669"/>
    <property type="project" value="UniProtKB-UniRule"/>
</dbReference>
<feature type="binding site" evidence="9">
    <location>
        <position position="72"/>
    </location>
    <ligand>
        <name>[4Fe-4S] cluster</name>
        <dbReference type="ChEBI" id="CHEBI:49883"/>
        <label>1</label>
    </ligand>
</feature>
<evidence type="ECO:0000313" key="11">
    <source>
        <dbReference type="EMBL" id="AFH49356.1"/>
    </source>
</evidence>
<dbReference type="Proteomes" id="UP000007394">
    <property type="component" value="Chromosome"/>
</dbReference>
<dbReference type="eggNOG" id="COG0320">
    <property type="taxonomic scope" value="Bacteria"/>
</dbReference>
<dbReference type="AlphaFoldDB" id="I0AK49"/>
<dbReference type="STRING" id="945713.IALB_1648"/>
<dbReference type="HOGENOM" id="CLU_033144_2_1_10"/>
<feature type="binding site" evidence="9">
    <location>
        <position position="93"/>
    </location>
    <ligand>
        <name>[4Fe-4S] cluster</name>
        <dbReference type="ChEBI" id="CHEBI:49883"/>
        <label>2</label>
        <note>4Fe-4S-S-AdoMet</note>
    </ligand>
</feature>
<keyword evidence="7 9" id="KW-0411">Iron-sulfur</keyword>
<keyword evidence="4 9" id="KW-0949">S-adenosyl-L-methionine</keyword>
<proteinExistence type="inferred from homology"/>
<dbReference type="EC" id="2.8.1.8" evidence="9"/>
<feature type="binding site" evidence="9">
    <location>
        <position position="67"/>
    </location>
    <ligand>
        <name>[4Fe-4S] cluster</name>
        <dbReference type="ChEBI" id="CHEBI:49883"/>
        <label>1</label>
    </ligand>
</feature>
<dbReference type="Pfam" id="PF16881">
    <property type="entry name" value="LIAS_N"/>
    <property type="match status" value="1"/>
</dbReference>
<keyword evidence="1 9" id="KW-0004">4Fe-4S</keyword>
<dbReference type="CDD" id="cd01335">
    <property type="entry name" value="Radical_SAM"/>
    <property type="match status" value="1"/>
</dbReference>
<feature type="binding site" evidence="9">
    <location>
        <position position="78"/>
    </location>
    <ligand>
        <name>[4Fe-4S] cluster</name>
        <dbReference type="ChEBI" id="CHEBI:49883"/>
        <label>1</label>
    </ligand>
</feature>
<comment type="function">
    <text evidence="9">Catalyzes the radical-mediated insertion of two sulfur atoms into the C-6 and C-8 positions of the octanoyl moiety bound to the lipoyl domains of lipoate-dependent enzymes, thereby converting the octanoylated domains into lipoylated derivatives.</text>
</comment>
<evidence type="ECO:0000256" key="6">
    <source>
        <dbReference type="ARBA" id="ARBA00023004"/>
    </source>
</evidence>
<dbReference type="GO" id="GO:0046872">
    <property type="term" value="F:metal ion binding"/>
    <property type="evidence" value="ECO:0007669"/>
    <property type="project" value="UniProtKB-KW"/>
</dbReference>
<dbReference type="GO" id="GO:0016992">
    <property type="term" value="F:lipoate synthase activity"/>
    <property type="evidence" value="ECO:0007669"/>
    <property type="project" value="UniProtKB-UniRule"/>
</dbReference>
<protein>
    <recommendedName>
        <fullName evidence="9">Lipoyl synthase</fullName>
        <ecNumber evidence="9">2.8.1.8</ecNumber>
    </recommendedName>
    <alternativeName>
        <fullName evidence="9">Lip-syn</fullName>
        <shortName evidence="9">LS</shortName>
    </alternativeName>
    <alternativeName>
        <fullName evidence="9">Lipoate synthase</fullName>
    </alternativeName>
    <alternativeName>
        <fullName evidence="9">Lipoic acid synthase</fullName>
    </alternativeName>
    <alternativeName>
        <fullName evidence="9">Sulfur insertion protein LipA</fullName>
    </alternativeName>
</protein>
<dbReference type="PROSITE" id="PS51918">
    <property type="entry name" value="RADICAL_SAM"/>
    <property type="match status" value="1"/>
</dbReference>
<feature type="domain" description="Radical SAM core" evidence="10">
    <location>
        <begin position="79"/>
        <end position="293"/>
    </location>
</feature>
<dbReference type="FunFam" id="3.20.20.70:FF:000040">
    <property type="entry name" value="Lipoyl synthase"/>
    <property type="match status" value="1"/>
</dbReference>
<comment type="similarity">
    <text evidence="9">Belongs to the radical SAM superfamily. Lipoyl synthase family.</text>
</comment>
<keyword evidence="3 9" id="KW-0808">Transferase</keyword>
<dbReference type="KEGG" id="ial:IALB_1648"/>
<dbReference type="NCBIfam" id="NF004019">
    <property type="entry name" value="PRK05481.1"/>
    <property type="match status" value="1"/>
</dbReference>
<comment type="pathway">
    <text evidence="9">Protein modification; protein lipoylation via endogenous pathway; protein N(6)-(lipoyl)lysine from octanoyl-[acyl-carrier-protein]: step 2/2.</text>
</comment>
<evidence type="ECO:0000256" key="8">
    <source>
        <dbReference type="ARBA" id="ARBA00047326"/>
    </source>
</evidence>
<reference evidence="11 12" key="1">
    <citation type="journal article" date="2012" name="Front. Microbiol.">
        <title>Complete genome of Ignavibacterium album, a metabolically versatile, flagellated, facultative anaerobe from the phylum Chlorobi.</title>
        <authorList>
            <person name="Liu Z."/>
            <person name="Frigaard N.-U."/>
            <person name="Vogl K."/>
            <person name="Iino T."/>
            <person name="Ohkuma M."/>
            <person name="Overmann J."/>
            <person name="Bryant D.A."/>
        </authorList>
    </citation>
    <scope>NUCLEOTIDE SEQUENCE [LARGE SCALE GENOMIC DNA]</scope>
    <source>
        <strain evidence="12">DSM 19864 / JCM 16511 / NBRC 101810 / Mat9-16</strain>
    </source>
</reference>
<dbReference type="NCBIfam" id="NF009544">
    <property type="entry name" value="PRK12928.1"/>
    <property type="match status" value="1"/>
</dbReference>
<evidence type="ECO:0000259" key="10">
    <source>
        <dbReference type="PROSITE" id="PS51918"/>
    </source>
</evidence>
<organism evidence="11 12">
    <name type="scientific">Ignavibacterium album (strain DSM 19864 / JCM 16511 / NBRC 101810 / Mat9-16)</name>
    <dbReference type="NCBI Taxonomy" id="945713"/>
    <lineage>
        <taxon>Bacteria</taxon>
        <taxon>Pseudomonadati</taxon>
        <taxon>Ignavibacteriota</taxon>
        <taxon>Ignavibacteria</taxon>
        <taxon>Ignavibacteriales</taxon>
        <taxon>Ignavibacteriaceae</taxon>
        <taxon>Ignavibacterium</taxon>
    </lineage>
</organism>
<keyword evidence="2 9" id="KW-0963">Cytoplasm</keyword>
<evidence type="ECO:0000313" key="12">
    <source>
        <dbReference type="Proteomes" id="UP000007394"/>
    </source>
</evidence>
<dbReference type="InterPro" id="IPR003698">
    <property type="entry name" value="Lipoyl_synth"/>
</dbReference>
<dbReference type="InterPro" id="IPR031691">
    <property type="entry name" value="LIAS_N"/>
</dbReference>
<dbReference type="PIRSF" id="PIRSF005963">
    <property type="entry name" value="Lipoyl_synth"/>
    <property type="match status" value="1"/>
</dbReference>
<evidence type="ECO:0000256" key="1">
    <source>
        <dbReference type="ARBA" id="ARBA00022485"/>
    </source>
</evidence>
<keyword evidence="6 9" id="KW-0408">Iron</keyword>
<dbReference type="SUPFAM" id="SSF102114">
    <property type="entry name" value="Radical SAM enzymes"/>
    <property type="match status" value="1"/>
</dbReference>
<comment type="catalytic activity">
    <reaction evidence="8 9">
        <text>[[Fe-S] cluster scaffold protein carrying a second [4Fe-4S](2+) cluster] + N(6)-octanoyl-L-lysyl-[protein] + 2 oxidized [2Fe-2S]-[ferredoxin] + 2 S-adenosyl-L-methionine + 4 H(+) = [[Fe-S] cluster scaffold protein] + N(6)-[(R)-dihydrolipoyl]-L-lysyl-[protein] + 4 Fe(3+) + 2 hydrogen sulfide + 2 5'-deoxyadenosine + 2 L-methionine + 2 reduced [2Fe-2S]-[ferredoxin]</text>
        <dbReference type="Rhea" id="RHEA:16585"/>
        <dbReference type="Rhea" id="RHEA-COMP:9928"/>
        <dbReference type="Rhea" id="RHEA-COMP:10000"/>
        <dbReference type="Rhea" id="RHEA-COMP:10001"/>
        <dbReference type="Rhea" id="RHEA-COMP:10475"/>
        <dbReference type="Rhea" id="RHEA-COMP:14568"/>
        <dbReference type="Rhea" id="RHEA-COMP:14569"/>
        <dbReference type="ChEBI" id="CHEBI:15378"/>
        <dbReference type="ChEBI" id="CHEBI:17319"/>
        <dbReference type="ChEBI" id="CHEBI:29034"/>
        <dbReference type="ChEBI" id="CHEBI:29919"/>
        <dbReference type="ChEBI" id="CHEBI:33722"/>
        <dbReference type="ChEBI" id="CHEBI:33737"/>
        <dbReference type="ChEBI" id="CHEBI:33738"/>
        <dbReference type="ChEBI" id="CHEBI:57844"/>
        <dbReference type="ChEBI" id="CHEBI:59789"/>
        <dbReference type="ChEBI" id="CHEBI:78809"/>
        <dbReference type="ChEBI" id="CHEBI:83100"/>
        <dbReference type="EC" id="2.8.1.8"/>
    </reaction>
</comment>
<feature type="binding site" evidence="9">
    <location>
        <position position="100"/>
    </location>
    <ligand>
        <name>[4Fe-4S] cluster</name>
        <dbReference type="ChEBI" id="CHEBI:49883"/>
        <label>2</label>
        <note>4Fe-4S-S-AdoMet</note>
    </ligand>
</feature>
<feature type="binding site" evidence="9">
    <location>
        <position position="97"/>
    </location>
    <ligand>
        <name>[4Fe-4S] cluster</name>
        <dbReference type="ChEBI" id="CHEBI:49883"/>
        <label>2</label>
        <note>4Fe-4S-S-AdoMet</note>
    </ligand>
</feature>